<organism evidence="2 3">
    <name type="scientific">Rhizobium etli (strain CIAT 652)</name>
    <dbReference type="NCBI Taxonomy" id="491916"/>
    <lineage>
        <taxon>Bacteria</taxon>
        <taxon>Pseudomonadati</taxon>
        <taxon>Pseudomonadota</taxon>
        <taxon>Alphaproteobacteria</taxon>
        <taxon>Hyphomicrobiales</taxon>
        <taxon>Rhizobiaceae</taxon>
        <taxon>Rhizobium/Agrobacterium group</taxon>
        <taxon>Rhizobium</taxon>
    </lineage>
</organism>
<protein>
    <submittedName>
        <fullName evidence="2">Uncharacterized protein</fullName>
    </submittedName>
</protein>
<accession>B3PWD3</accession>
<evidence type="ECO:0000313" key="2">
    <source>
        <dbReference type="EMBL" id="ACE92370.1"/>
    </source>
</evidence>
<dbReference type="AlphaFoldDB" id="B3PWD3"/>
<proteinExistence type="predicted"/>
<evidence type="ECO:0000256" key="1">
    <source>
        <dbReference type="SAM" id="MobiDB-lite"/>
    </source>
</evidence>
<dbReference type="EMBL" id="CP001074">
    <property type="protein sequence ID" value="ACE92370.1"/>
    <property type="molecule type" value="Genomic_DNA"/>
</dbReference>
<evidence type="ECO:0000313" key="3">
    <source>
        <dbReference type="Proteomes" id="UP000008817"/>
    </source>
</evidence>
<sequence>MAGGANFSVYFLRRCKSALRGVQQNPGGSDLSYLRESGPQERLRLLSQTSTKLSPARSKPNKNSPAEGGANWKGRDRKARKGMRTGPGYRASLRSHCTNQSRPPWFLYGIGPKVPQYRSPISETPRQDGAFRITQCRLGQRC</sequence>
<name>B3PWD3_RHIE6</name>
<dbReference type="HOGENOM" id="CLU_1814254_0_0_5"/>
<gene>
    <name evidence="2" type="ordered locus">RHECIAT_CH0003423</name>
</gene>
<feature type="region of interest" description="Disordered" evidence="1">
    <location>
        <begin position="23"/>
        <end position="96"/>
    </location>
</feature>
<dbReference type="KEGG" id="rec:RHECIAT_CH0003423"/>
<dbReference type="Proteomes" id="UP000008817">
    <property type="component" value="Chromosome"/>
</dbReference>
<reference evidence="2 3" key="1">
    <citation type="submission" date="2008-04" db="EMBL/GenBank/DDBJ databases">
        <title>Genome diversity and DNA divergence of Rhizobium etli.</title>
        <authorList>
            <person name="Gonzalez V."/>
            <person name="Acosta J.L."/>
            <person name="Santamaria R.I."/>
            <person name="Bustos P."/>
            <person name="Hernandez-Gonzalez I.L."/>
            <person name="Fernandez J.L."/>
            <person name="Diaz R."/>
            <person name="Flores M."/>
            <person name="Mora J."/>
            <person name="Palacios R."/>
            <person name="Davila G."/>
        </authorList>
    </citation>
    <scope>NUCLEOTIDE SEQUENCE [LARGE SCALE GENOMIC DNA]</scope>
    <source>
        <strain evidence="2 3">CIAT 652</strain>
    </source>
</reference>